<name>A0A5M9K7Q9_MONFR</name>
<accession>A0A5M9K7Q9</accession>
<protein>
    <submittedName>
        <fullName evidence="1">Uncharacterized protein</fullName>
    </submittedName>
</protein>
<dbReference type="AlphaFoldDB" id="A0A5M9K7Q9"/>
<evidence type="ECO:0000313" key="1">
    <source>
        <dbReference type="EMBL" id="KAA8574885.1"/>
    </source>
</evidence>
<dbReference type="EMBL" id="VICG01000002">
    <property type="protein sequence ID" value="KAA8574885.1"/>
    <property type="molecule type" value="Genomic_DNA"/>
</dbReference>
<comment type="caution">
    <text evidence="1">The sequence shown here is derived from an EMBL/GenBank/DDBJ whole genome shotgun (WGS) entry which is preliminary data.</text>
</comment>
<gene>
    <name evidence="1" type="ORF">EYC84_004126</name>
</gene>
<reference evidence="1 2" key="1">
    <citation type="submission" date="2019-06" db="EMBL/GenBank/DDBJ databases">
        <title>Genome Sequence of the Brown Rot Fungal Pathogen Monilinia fructicola.</title>
        <authorList>
            <person name="De Miccolis Angelini R.M."/>
            <person name="Landi L."/>
            <person name="Abate D."/>
            <person name="Pollastro S."/>
            <person name="Romanazzi G."/>
            <person name="Faretra F."/>
        </authorList>
    </citation>
    <scope>NUCLEOTIDE SEQUENCE [LARGE SCALE GENOMIC DNA]</scope>
    <source>
        <strain evidence="1 2">Mfrc123</strain>
    </source>
</reference>
<proteinExistence type="predicted"/>
<organism evidence="1 2">
    <name type="scientific">Monilinia fructicola</name>
    <name type="common">Brown rot fungus</name>
    <name type="synonym">Ciboria fructicola</name>
    <dbReference type="NCBI Taxonomy" id="38448"/>
    <lineage>
        <taxon>Eukaryota</taxon>
        <taxon>Fungi</taxon>
        <taxon>Dikarya</taxon>
        <taxon>Ascomycota</taxon>
        <taxon>Pezizomycotina</taxon>
        <taxon>Leotiomycetes</taxon>
        <taxon>Helotiales</taxon>
        <taxon>Sclerotiniaceae</taxon>
        <taxon>Monilinia</taxon>
    </lineage>
</organism>
<dbReference type="Proteomes" id="UP000322873">
    <property type="component" value="Unassembled WGS sequence"/>
</dbReference>
<evidence type="ECO:0000313" key="2">
    <source>
        <dbReference type="Proteomes" id="UP000322873"/>
    </source>
</evidence>
<keyword evidence="2" id="KW-1185">Reference proteome</keyword>
<sequence length="72" mass="8509">MPSRGGRERDAGWVDLYLSIYLYPSIHAPIIHSPMHSCTHHPFTYAFIHGSMRLSSWYLRDNTFLHQIPMYM</sequence>